<keyword evidence="2" id="KW-1185">Reference proteome</keyword>
<evidence type="ECO:0000313" key="1">
    <source>
        <dbReference type="EMBL" id="KAK3583589.1"/>
    </source>
</evidence>
<accession>A0AAE0VMQ4</accession>
<reference evidence="1" key="1">
    <citation type="journal article" date="2021" name="Genome Biol. Evol.">
        <title>A High-Quality Reference Genome for a Parasitic Bivalve with Doubly Uniparental Inheritance (Bivalvia: Unionida).</title>
        <authorList>
            <person name="Smith C.H."/>
        </authorList>
    </citation>
    <scope>NUCLEOTIDE SEQUENCE</scope>
    <source>
        <strain evidence="1">CHS0354</strain>
    </source>
</reference>
<comment type="caution">
    <text evidence="1">The sequence shown here is derived from an EMBL/GenBank/DDBJ whole genome shotgun (WGS) entry which is preliminary data.</text>
</comment>
<gene>
    <name evidence="1" type="ORF">CHS0354_039408</name>
</gene>
<reference evidence="1" key="3">
    <citation type="submission" date="2023-05" db="EMBL/GenBank/DDBJ databases">
        <authorList>
            <person name="Smith C.H."/>
        </authorList>
    </citation>
    <scope>NUCLEOTIDE SEQUENCE</scope>
    <source>
        <strain evidence="1">CHS0354</strain>
        <tissue evidence="1">Mantle</tissue>
    </source>
</reference>
<reference evidence="1" key="2">
    <citation type="journal article" date="2021" name="Genome Biol. Evol.">
        <title>Developing a high-quality reference genome for a parasitic bivalve with doubly uniparental inheritance (Bivalvia: Unionida).</title>
        <authorList>
            <person name="Smith C.H."/>
        </authorList>
    </citation>
    <scope>NUCLEOTIDE SEQUENCE</scope>
    <source>
        <strain evidence="1">CHS0354</strain>
        <tissue evidence="1">Mantle</tissue>
    </source>
</reference>
<sequence length="153" mass="17256">MFANADYLIDLRFKLLELENQARQGLELCICRTNFSMSGYSPVSVLACDDVQLEMETTNDVSNVVTFRWEVRQWDAVQKVYVNITGSLKTQTGVHGKGIHILKESFVAGKKYLITAHIYISSTTQHGTAANIWYINEIPYGGTCILDKQEGEK</sequence>
<evidence type="ECO:0000313" key="2">
    <source>
        <dbReference type="Proteomes" id="UP001195483"/>
    </source>
</evidence>
<protein>
    <submittedName>
        <fullName evidence="1">Uncharacterized protein</fullName>
    </submittedName>
</protein>
<name>A0AAE0VMQ4_9BIVA</name>
<dbReference type="EMBL" id="JAEAOA010002306">
    <property type="protein sequence ID" value="KAK3583589.1"/>
    <property type="molecule type" value="Genomic_DNA"/>
</dbReference>
<dbReference type="AlphaFoldDB" id="A0AAE0VMQ4"/>
<proteinExistence type="predicted"/>
<dbReference type="Proteomes" id="UP001195483">
    <property type="component" value="Unassembled WGS sequence"/>
</dbReference>
<organism evidence="1 2">
    <name type="scientific">Potamilus streckersoni</name>
    <dbReference type="NCBI Taxonomy" id="2493646"/>
    <lineage>
        <taxon>Eukaryota</taxon>
        <taxon>Metazoa</taxon>
        <taxon>Spiralia</taxon>
        <taxon>Lophotrochozoa</taxon>
        <taxon>Mollusca</taxon>
        <taxon>Bivalvia</taxon>
        <taxon>Autobranchia</taxon>
        <taxon>Heteroconchia</taxon>
        <taxon>Palaeoheterodonta</taxon>
        <taxon>Unionida</taxon>
        <taxon>Unionoidea</taxon>
        <taxon>Unionidae</taxon>
        <taxon>Ambleminae</taxon>
        <taxon>Lampsilini</taxon>
        <taxon>Potamilus</taxon>
    </lineage>
</organism>